<feature type="transmembrane region" description="Helical" evidence="1">
    <location>
        <begin position="45"/>
        <end position="63"/>
    </location>
</feature>
<dbReference type="EMBL" id="ML120526">
    <property type="protein sequence ID" value="RPA90418.1"/>
    <property type="molecule type" value="Genomic_DNA"/>
</dbReference>
<evidence type="ECO:0000256" key="1">
    <source>
        <dbReference type="SAM" id="Phobius"/>
    </source>
</evidence>
<reference evidence="2 3" key="1">
    <citation type="journal article" date="2018" name="Nat. Ecol. Evol.">
        <title>Pezizomycetes genomes reveal the molecular basis of ectomycorrhizal truffle lifestyle.</title>
        <authorList>
            <person name="Murat C."/>
            <person name="Payen T."/>
            <person name="Noel B."/>
            <person name="Kuo A."/>
            <person name="Morin E."/>
            <person name="Chen J."/>
            <person name="Kohler A."/>
            <person name="Krizsan K."/>
            <person name="Balestrini R."/>
            <person name="Da Silva C."/>
            <person name="Montanini B."/>
            <person name="Hainaut M."/>
            <person name="Levati E."/>
            <person name="Barry K.W."/>
            <person name="Belfiori B."/>
            <person name="Cichocki N."/>
            <person name="Clum A."/>
            <person name="Dockter R.B."/>
            <person name="Fauchery L."/>
            <person name="Guy J."/>
            <person name="Iotti M."/>
            <person name="Le Tacon F."/>
            <person name="Lindquist E.A."/>
            <person name="Lipzen A."/>
            <person name="Malagnac F."/>
            <person name="Mello A."/>
            <person name="Molinier V."/>
            <person name="Miyauchi S."/>
            <person name="Poulain J."/>
            <person name="Riccioni C."/>
            <person name="Rubini A."/>
            <person name="Sitrit Y."/>
            <person name="Splivallo R."/>
            <person name="Traeger S."/>
            <person name="Wang M."/>
            <person name="Zifcakova L."/>
            <person name="Wipf D."/>
            <person name="Zambonelli A."/>
            <person name="Paolocci F."/>
            <person name="Nowrousian M."/>
            <person name="Ottonello S."/>
            <person name="Baldrian P."/>
            <person name="Spatafora J.W."/>
            <person name="Henrissat B."/>
            <person name="Nagy L.G."/>
            <person name="Aury J.M."/>
            <person name="Wincker P."/>
            <person name="Grigoriev I.V."/>
            <person name="Bonfante P."/>
            <person name="Martin F.M."/>
        </authorList>
    </citation>
    <scope>NUCLEOTIDE SEQUENCE [LARGE SCALE GENOMIC DNA]</scope>
    <source>
        <strain evidence="2 3">120613-1</strain>
    </source>
</reference>
<keyword evidence="1" id="KW-0472">Membrane</keyword>
<organism evidence="2 3">
    <name type="scientific">Choiromyces venosus 120613-1</name>
    <dbReference type="NCBI Taxonomy" id="1336337"/>
    <lineage>
        <taxon>Eukaryota</taxon>
        <taxon>Fungi</taxon>
        <taxon>Dikarya</taxon>
        <taxon>Ascomycota</taxon>
        <taxon>Pezizomycotina</taxon>
        <taxon>Pezizomycetes</taxon>
        <taxon>Pezizales</taxon>
        <taxon>Tuberaceae</taxon>
        <taxon>Choiromyces</taxon>
    </lineage>
</organism>
<gene>
    <name evidence="2" type="ORF">L873DRAFT_440007</name>
</gene>
<name>A0A3N4J034_9PEZI</name>
<dbReference type="Proteomes" id="UP000276215">
    <property type="component" value="Unassembled WGS sequence"/>
</dbReference>
<proteinExistence type="predicted"/>
<evidence type="ECO:0000313" key="2">
    <source>
        <dbReference type="EMBL" id="RPA90418.1"/>
    </source>
</evidence>
<dbReference type="AlphaFoldDB" id="A0A3N4J034"/>
<evidence type="ECO:0000313" key="3">
    <source>
        <dbReference type="Proteomes" id="UP000276215"/>
    </source>
</evidence>
<accession>A0A3N4J034</accession>
<sequence length="73" mass="8610">MDVFLSIPMFEFPWRVTFSIKVEGVNLSFTKYDIRSNISYPFRSLAAKFLYSINVGAMIYLITNKKKMQFELL</sequence>
<keyword evidence="1" id="KW-1133">Transmembrane helix</keyword>
<keyword evidence="3" id="KW-1185">Reference proteome</keyword>
<protein>
    <submittedName>
        <fullName evidence="2">Uncharacterized protein</fullName>
    </submittedName>
</protein>
<keyword evidence="1" id="KW-0812">Transmembrane</keyword>